<reference evidence="2 3" key="1">
    <citation type="submission" date="2019-09" db="EMBL/GenBank/DDBJ databases">
        <title>Genome sequence and assembly of Taibaiella sp.</title>
        <authorList>
            <person name="Chhetri G."/>
        </authorList>
    </citation>
    <scope>NUCLEOTIDE SEQUENCE [LARGE SCALE GENOMIC DNA]</scope>
    <source>
        <strain evidence="2 3">KVB11</strain>
    </source>
</reference>
<sequence>MLYNKRVIRFTAKVMLFTMLIQLIVPATQTFALTSGPSQPEVQSFEPVGTTDMVDMFSGDFVYNIPLMDVEGYPINISYHGGVEMEQEASWVGLGWNINPGVVNRTVRGLPDDMNGETVGKTLNIKDEKNLRVGLGAKYETFGEDFGLSAGADVSVNFSNYRGVSADIGLNCGVNIMGMASAGVNLGVGSQNGADVDVYAGLQFSTSKIIGGDIAGGLGFNFGTGYSTRTGLKDINLGISASVTTNGYGSYSKNFSATIPIGVKNIVPVITNSSKMNMYRGRLKIGAELYGGYVYGSAFGMVSKLHYNTNGSRPGYGYLYAENATDTSIMDFTRDKDGMFNETMKLLPLGNMTYDIYGVSGQGTGGSFRPFRNDFGSVGDPVVTSESSDFSMEIEAGIGNLFELGFNVSNGNTNMQSGPWDKFKHPFSHNFGGSLYQNSYFKQAGEITETNPGLISAIQGLGPTDGAATVNVPFKKPNSENMRDPRGNLIYYFTADEAGLQGVASSRKIVSYGSSDGFQSGSDITKTEIDRTSNGRTASQISEIVQVQTDGRKYIYGIPAMNTSQEEVTMAVNGSDNNDGTVNYTGTEASAGNTSGRDNYFSKTTTPAFAHSYLLTSVLSTDYVDVKGDGPTDDDFGTFTKFNYTLKNSSFGWKAPYGENKAQFNTGFKSDNQDNKANYLKGTREQWMLHSVETKNFVAEFYTSSRLDARGVDKNTDQSYKLDSIKLYNKHDRFINQGSAIPIKTVIFRYDYSLCKGVPNNLNILNGTSLDDAGNSAADTLVKGKLTLKKIFVRYGNSDRSMISPYQFEYATNKNYAVANKDRWGAYKPNEGMPNWEYPYVNQNDTHLDEYASAWSLNKITLPSGGTIGLQYEADDYAYVMDKPAMEMFKIAGIGNSPNYSSGNQLYQDKNNPNLYLYFTRRLSSEKAGLSFASNYLNGNLIYYNAETRLVNNSYEPIKGYAGVEDVQPCSDGIHGYIKLAPVSIVGGGASLNHISYTAINFGRYYLPHIIFPGSDPEASGILNVIAGIQYAFGELLSVAKNPVKRMTEEGKAKDIKLNTSYIRLNSPGMKKKGGGQRVKRIEFWDHWKDMAGGNTKDASYGKTYDYTTEDQGSYGTISSGVASYEPQIGGDENPFRAPLDYVVQSGGGFPPHDPVGLYQEYPVGESLYPGASVGYSRVTVKSIHQQEGRSSQGEDIYDFYTAKDFPIQVQSTPLNKLTDANDYGFFSQKRIFEASQGYTLTFNDMHGKPKRTEHRIIKPSAASPGQSELVSYKQYNYFTSSGHLSNDVPVVAYDPVSQKMKLQTKTVGLEADLTIDTREKKEETISSTFYINVNISLVGPFPIPFLPFPIPPLSTDFNMKNEFRSVVATKVVQQYGILKEVISSEEGALTTVKNEAFDPVTGQAVITSVNNEYKDQEYSVNYPAYWGYKSMGPSYKNTGYIENFHQVEVSNYTGELPTAGTYKNYQVGDELLITYVYGGHYYTNNVWVTGFKYDVNPIDKDCHPFWDSINSNPGVGEIQYNVKDTVTHYHTASTSEFPHPIIKPRYKYQSSAWPNETVSGNGTLTSVSIKVIRSGYKNQLTESMQNYTGLDRPFDGSNLMKNNLTRLINISAKEYSDTLTAILPKYDSVINPTTWDSLNEFVNGTRQIRRVAKEYAFLAPRIYDNPSARSSGLFSANTFWQNSTGNDEHLHDEWYCYEHVDCFAFNEEQLKNPLNLLVRANAIQCVIAHHHIYDGVNPNPNLNSYLVANLSIDPGWVLARTVTKYSPWGMELENKDAIGNYTSAMYGYNQQLPVVLAQNAKQHEVMFDGFEDYRLLQVVSNLVGFNFSPFSGYFDLATLTGNSQYKQYKIIGNTTYNLAADMAHTGKYSIRTSGNLTLSMPVTSSQPTGQARYSTFNMETGKRYVISYWIRPTNASSTANGYTLPSGMQWKSKIIEGWQQAESVITATGSNYNLVLPGNSYIDDIRVYPLDANMKSFVYHPVNQKLIATLDENNFATFYEYDQEGNLVRTKKETEKGVITVMESRSANVKYHN</sequence>
<evidence type="ECO:0000313" key="2">
    <source>
        <dbReference type="EMBL" id="KAA5532226.1"/>
    </source>
</evidence>
<dbReference type="Proteomes" id="UP000323632">
    <property type="component" value="Unassembled WGS sequence"/>
</dbReference>
<name>A0A5M6CAM0_9BACT</name>
<organism evidence="2 3">
    <name type="scientific">Taibaiella lutea</name>
    <dbReference type="NCBI Taxonomy" id="2608001"/>
    <lineage>
        <taxon>Bacteria</taxon>
        <taxon>Pseudomonadati</taxon>
        <taxon>Bacteroidota</taxon>
        <taxon>Chitinophagia</taxon>
        <taxon>Chitinophagales</taxon>
        <taxon>Chitinophagaceae</taxon>
        <taxon>Taibaiella</taxon>
    </lineage>
</organism>
<dbReference type="EMBL" id="VWSH01000004">
    <property type="protein sequence ID" value="KAA5532226.1"/>
    <property type="molecule type" value="Genomic_DNA"/>
</dbReference>
<evidence type="ECO:0008006" key="4">
    <source>
        <dbReference type="Google" id="ProtNLM"/>
    </source>
</evidence>
<feature type="signal peptide" evidence="1">
    <location>
        <begin position="1"/>
        <end position="27"/>
    </location>
</feature>
<feature type="chain" id="PRO_5024360012" description="RHS repeat-associated core domain-containing protein" evidence="1">
    <location>
        <begin position="28"/>
        <end position="2034"/>
    </location>
</feature>
<keyword evidence="3" id="KW-1185">Reference proteome</keyword>
<gene>
    <name evidence="2" type="ORF">F0919_15620</name>
</gene>
<keyword evidence="1" id="KW-0732">Signal</keyword>
<evidence type="ECO:0000256" key="1">
    <source>
        <dbReference type="SAM" id="SignalP"/>
    </source>
</evidence>
<evidence type="ECO:0000313" key="3">
    <source>
        <dbReference type="Proteomes" id="UP000323632"/>
    </source>
</evidence>
<protein>
    <recommendedName>
        <fullName evidence="4">RHS repeat-associated core domain-containing protein</fullName>
    </recommendedName>
</protein>
<dbReference type="RefSeq" id="WP_150033728.1">
    <property type="nucleotide sequence ID" value="NZ_VWSH01000004.1"/>
</dbReference>
<accession>A0A5M6CAM0</accession>
<comment type="caution">
    <text evidence="2">The sequence shown here is derived from an EMBL/GenBank/DDBJ whole genome shotgun (WGS) entry which is preliminary data.</text>
</comment>
<proteinExistence type="predicted"/>